<gene>
    <name evidence="5" type="ORF">ACFFH7_07885</name>
</gene>
<keyword evidence="2" id="KW-0732">Signal</keyword>
<dbReference type="Gene3D" id="3.40.50.1820">
    <property type="entry name" value="alpha/beta hydrolase"/>
    <property type="match status" value="1"/>
</dbReference>
<keyword evidence="6" id="KW-1185">Reference proteome</keyword>
<proteinExistence type="inferred from homology"/>
<dbReference type="GO" id="GO:0016787">
    <property type="term" value="F:hydrolase activity"/>
    <property type="evidence" value="ECO:0007669"/>
    <property type="project" value="UniProtKB-KW"/>
</dbReference>
<dbReference type="InterPro" id="IPR051601">
    <property type="entry name" value="Serine_prot/Carboxylest_S33"/>
</dbReference>
<evidence type="ECO:0000256" key="1">
    <source>
        <dbReference type="ARBA" id="ARBA00010088"/>
    </source>
</evidence>
<dbReference type="Proteomes" id="UP001589810">
    <property type="component" value="Unassembled WGS sequence"/>
</dbReference>
<dbReference type="PANTHER" id="PTHR43248:SF29">
    <property type="entry name" value="TRIPEPTIDYL AMINOPEPTIDASE"/>
    <property type="match status" value="1"/>
</dbReference>
<accession>A0ABV6MM86</accession>
<keyword evidence="3 5" id="KW-0378">Hydrolase</keyword>
<reference evidence="5 6" key="1">
    <citation type="submission" date="2024-09" db="EMBL/GenBank/DDBJ databases">
        <authorList>
            <person name="Sun Q."/>
            <person name="Mori K."/>
        </authorList>
    </citation>
    <scope>NUCLEOTIDE SEQUENCE [LARGE SCALE GENOMIC DNA]</scope>
    <source>
        <strain evidence="5 6">TBRC 1432</strain>
    </source>
</reference>
<dbReference type="PANTHER" id="PTHR43248">
    <property type="entry name" value="2-SUCCINYL-6-HYDROXY-2,4-CYCLOHEXADIENE-1-CARBOXYLATE SYNTHASE"/>
    <property type="match status" value="1"/>
</dbReference>
<name>A0ABV6MM86_9PSEU</name>
<evidence type="ECO:0000259" key="4">
    <source>
        <dbReference type="Pfam" id="PF08386"/>
    </source>
</evidence>
<dbReference type="InterPro" id="IPR029058">
    <property type="entry name" value="AB_hydrolase_fold"/>
</dbReference>
<protein>
    <submittedName>
        <fullName evidence="5">Alpha/beta hydrolase</fullName>
    </submittedName>
</protein>
<sequence>MSLSGVALVLAAVASLTVGGTGQPGVTWHGCALGTDDAIGQELDSKGAQCADITVPMDYRQPNGRTMSVAISRIKAKDPAHRRGVLLMNPGGPGDSGLELAVLGDFAPALGAAYDLVGFDPRFVGRSGPVLCPWRTVTFQQSAGPNLASYQESVAFEAGLAAQCARGHRDELPYASTRNVARDMDAIRKALGEQRISYYGNSYGTYLGSVYLQMFGARADRFVLDSSVDPALFGAGFFVTQGPALEAALRHFAEWAAGKQGIGDTADEVVTTVRRLGPVRAGGYTVDSHVLPYLLYNGIRSDATDDYVEFATEIRQLRDGAPKVTDRLAAELSAIYIGGGENGARSGTAVFCADRAVSRDPATYFRDIQAHRTDEPVFGSVTRNITPCAFWPVQPIEPLTDVHNGLPVLLVAASNDPVAPYPGQLAMHRALTGSRLVTQEGAYHHGVFLGNSCIDAAVVGYLTGRPLPSVDGTC</sequence>
<evidence type="ECO:0000256" key="3">
    <source>
        <dbReference type="ARBA" id="ARBA00022801"/>
    </source>
</evidence>
<feature type="domain" description="Peptidase S33 tripeptidyl aminopeptidase-like C-terminal" evidence="4">
    <location>
        <begin position="376"/>
        <end position="474"/>
    </location>
</feature>
<dbReference type="Pfam" id="PF08386">
    <property type="entry name" value="Abhydrolase_4"/>
    <property type="match status" value="1"/>
</dbReference>
<comment type="caution">
    <text evidence="5">The sequence shown here is derived from an EMBL/GenBank/DDBJ whole genome shotgun (WGS) entry which is preliminary data.</text>
</comment>
<dbReference type="EMBL" id="JBHLUD010000002">
    <property type="protein sequence ID" value="MFC0541399.1"/>
    <property type="molecule type" value="Genomic_DNA"/>
</dbReference>
<evidence type="ECO:0000256" key="2">
    <source>
        <dbReference type="ARBA" id="ARBA00022729"/>
    </source>
</evidence>
<dbReference type="RefSeq" id="WP_273942595.1">
    <property type="nucleotide sequence ID" value="NZ_CP097263.1"/>
</dbReference>
<evidence type="ECO:0000313" key="6">
    <source>
        <dbReference type="Proteomes" id="UP001589810"/>
    </source>
</evidence>
<dbReference type="InterPro" id="IPR013595">
    <property type="entry name" value="Pept_S33_TAP-like_C"/>
</dbReference>
<dbReference type="SUPFAM" id="SSF53474">
    <property type="entry name" value="alpha/beta-Hydrolases"/>
    <property type="match status" value="1"/>
</dbReference>
<evidence type="ECO:0000313" key="5">
    <source>
        <dbReference type="EMBL" id="MFC0541399.1"/>
    </source>
</evidence>
<organism evidence="5 6">
    <name type="scientific">Kutzneria chonburiensis</name>
    <dbReference type="NCBI Taxonomy" id="1483604"/>
    <lineage>
        <taxon>Bacteria</taxon>
        <taxon>Bacillati</taxon>
        <taxon>Actinomycetota</taxon>
        <taxon>Actinomycetes</taxon>
        <taxon>Pseudonocardiales</taxon>
        <taxon>Pseudonocardiaceae</taxon>
        <taxon>Kutzneria</taxon>
    </lineage>
</organism>
<comment type="similarity">
    <text evidence="1">Belongs to the peptidase S33 family.</text>
</comment>